<feature type="domain" description="Capsule synthesis protein CapA" evidence="4">
    <location>
        <begin position="80"/>
        <end position="329"/>
    </location>
</feature>
<dbReference type="SMART" id="SM00854">
    <property type="entry name" value="PGA_cap"/>
    <property type="match status" value="1"/>
</dbReference>
<keyword evidence="6" id="KW-1185">Reference proteome</keyword>
<dbReference type="InterPro" id="IPR052169">
    <property type="entry name" value="CW_Biosynth-Accessory"/>
</dbReference>
<evidence type="ECO:0000256" key="1">
    <source>
        <dbReference type="ARBA" id="ARBA00005662"/>
    </source>
</evidence>
<dbReference type="Pfam" id="PF09587">
    <property type="entry name" value="PGA_cap"/>
    <property type="match status" value="1"/>
</dbReference>
<evidence type="ECO:0000256" key="2">
    <source>
        <dbReference type="SAM" id="MobiDB-lite"/>
    </source>
</evidence>
<dbReference type="RefSeq" id="WP_386543032.1">
    <property type="nucleotide sequence ID" value="NZ_BAAAUG010000200.1"/>
</dbReference>
<sequence>MTQRTPQGTVVLAAVMIGATLTATAGCAANAGPAQERNPKQQSEKHPEGDRGGDRGGDRDVPPPAPSAAGGGQEAQRAFTLVASGDVLPHSSIISKANADAGGDGYDFVPMLKGVEPVVSKADLAICHMETVYGENGDYTGYPSFKSPPQIARALRATGYDACSTASNHTLDDGAAGVRRTLGALDKAGVKHAGSGRTAAEGKSPAWLRAGGAKVAQLAYTYGTNGYPLPKGKPWTVNLMERERIIADARAARKAGADVVVVSVHWGTEWQDAPDRRQLSLGKQLTESRTRGRPDIDLILGTHAHVPQAYEKVNKTWVVYGMGDQIAGEMINHDGESDPRGNQGTLGRFTFAPPAASGGRWEVKKAEFIPQWFNTDTGRVTNLNAALDRGADVADVRDRIRRVVLSRGAGKDGLVMGK</sequence>
<evidence type="ECO:0000313" key="6">
    <source>
        <dbReference type="Proteomes" id="UP001501637"/>
    </source>
</evidence>
<feature type="signal peptide" evidence="3">
    <location>
        <begin position="1"/>
        <end position="25"/>
    </location>
</feature>
<keyword evidence="3" id="KW-0732">Signal</keyword>
<evidence type="ECO:0000313" key="5">
    <source>
        <dbReference type="EMBL" id="GAA3148176.1"/>
    </source>
</evidence>
<reference evidence="6" key="1">
    <citation type="journal article" date="2019" name="Int. J. Syst. Evol. Microbiol.">
        <title>The Global Catalogue of Microorganisms (GCM) 10K type strain sequencing project: providing services to taxonomists for standard genome sequencing and annotation.</title>
        <authorList>
            <consortium name="The Broad Institute Genomics Platform"/>
            <consortium name="The Broad Institute Genome Sequencing Center for Infectious Disease"/>
            <person name="Wu L."/>
            <person name="Ma J."/>
        </authorList>
    </citation>
    <scope>NUCLEOTIDE SEQUENCE [LARGE SCALE GENOMIC DNA]</scope>
    <source>
        <strain evidence="6">JCM 9092</strain>
    </source>
</reference>
<comment type="caution">
    <text evidence="5">The sequence shown here is derived from an EMBL/GenBank/DDBJ whole genome shotgun (WGS) entry which is preliminary data.</text>
</comment>
<proteinExistence type="inferred from homology"/>
<dbReference type="InterPro" id="IPR029052">
    <property type="entry name" value="Metallo-depent_PP-like"/>
</dbReference>
<dbReference type="Proteomes" id="UP001501637">
    <property type="component" value="Unassembled WGS sequence"/>
</dbReference>
<dbReference type="Gene3D" id="3.60.21.10">
    <property type="match status" value="1"/>
</dbReference>
<evidence type="ECO:0000259" key="4">
    <source>
        <dbReference type="SMART" id="SM00854"/>
    </source>
</evidence>
<comment type="similarity">
    <text evidence="1">Belongs to the CapA family.</text>
</comment>
<dbReference type="CDD" id="cd07381">
    <property type="entry name" value="MPP_CapA"/>
    <property type="match status" value="1"/>
</dbReference>
<feature type="compositionally biased region" description="Basic and acidic residues" evidence="2">
    <location>
        <begin position="37"/>
        <end position="61"/>
    </location>
</feature>
<feature type="chain" id="PRO_5047007139" evidence="3">
    <location>
        <begin position="26"/>
        <end position="418"/>
    </location>
</feature>
<organism evidence="5 6">
    <name type="scientific">Streptomyces rectiviolaceus</name>
    <dbReference type="NCBI Taxonomy" id="332591"/>
    <lineage>
        <taxon>Bacteria</taxon>
        <taxon>Bacillati</taxon>
        <taxon>Actinomycetota</taxon>
        <taxon>Actinomycetes</taxon>
        <taxon>Kitasatosporales</taxon>
        <taxon>Streptomycetaceae</taxon>
        <taxon>Streptomyces</taxon>
    </lineage>
</organism>
<accession>A0ABP6NH90</accession>
<dbReference type="EMBL" id="BAAAUG010000200">
    <property type="protein sequence ID" value="GAA3148176.1"/>
    <property type="molecule type" value="Genomic_DNA"/>
</dbReference>
<dbReference type="InterPro" id="IPR019079">
    <property type="entry name" value="Capsule_synth_CapA"/>
</dbReference>
<name>A0ABP6NH90_9ACTN</name>
<gene>
    <name evidence="5" type="ORF">GCM10010449_78620</name>
</gene>
<dbReference type="PROSITE" id="PS51257">
    <property type="entry name" value="PROKAR_LIPOPROTEIN"/>
    <property type="match status" value="1"/>
</dbReference>
<dbReference type="PANTHER" id="PTHR33393">
    <property type="entry name" value="POLYGLUTAMINE SYNTHESIS ACCESSORY PROTEIN RV0574C-RELATED"/>
    <property type="match status" value="1"/>
</dbReference>
<dbReference type="PANTHER" id="PTHR33393:SF13">
    <property type="entry name" value="PGA BIOSYNTHESIS PROTEIN CAPA"/>
    <property type="match status" value="1"/>
</dbReference>
<dbReference type="SUPFAM" id="SSF56300">
    <property type="entry name" value="Metallo-dependent phosphatases"/>
    <property type="match status" value="1"/>
</dbReference>
<protein>
    <submittedName>
        <fullName evidence="5">CapA family protein</fullName>
    </submittedName>
</protein>
<feature type="region of interest" description="Disordered" evidence="2">
    <location>
        <begin position="30"/>
        <end position="75"/>
    </location>
</feature>
<evidence type="ECO:0000256" key="3">
    <source>
        <dbReference type="SAM" id="SignalP"/>
    </source>
</evidence>